<dbReference type="InterPro" id="IPR004027">
    <property type="entry name" value="SEC_C_motif"/>
</dbReference>
<keyword evidence="2" id="KW-1185">Reference proteome</keyword>
<dbReference type="Proteomes" id="UP001519287">
    <property type="component" value="Unassembled WGS sequence"/>
</dbReference>
<dbReference type="PANTHER" id="PTHR33747:SF1">
    <property type="entry name" value="ADENYLATE CYCLASE-ASSOCIATED CAP C-TERMINAL DOMAIN-CONTAINING PROTEIN"/>
    <property type="match status" value="1"/>
</dbReference>
<reference evidence="1 2" key="1">
    <citation type="submission" date="2021-03" db="EMBL/GenBank/DDBJ databases">
        <title>Genomic Encyclopedia of Type Strains, Phase IV (KMG-IV): sequencing the most valuable type-strain genomes for metagenomic binning, comparative biology and taxonomic classification.</title>
        <authorList>
            <person name="Goeker M."/>
        </authorList>
    </citation>
    <scope>NUCLEOTIDE SEQUENCE [LARGE SCALE GENOMIC DNA]</scope>
    <source>
        <strain evidence="1 2">DSM 26048</strain>
    </source>
</reference>
<protein>
    <submittedName>
        <fullName evidence="1">Uncharacterized protein</fullName>
    </submittedName>
</protein>
<dbReference type="RefSeq" id="WP_245375900.1">
    <property type="nucleotide sequence ID" value="NZ_JAGGLB010000024.1"/>
</dbReference>
<sequence>MHYASLYEFLPEIAEKETRTVSLNRDYSDQVPSGNYGLIEYYCIEPKCDCRRVMLYVMSERERSNVAVINFGWESRRFYEKWLGDKNEELIMELKGPCLNTWSPQSSYAQELLTIIKDVVLKDAEYINRLKKHYDMLKRKIKTQGDMSGDRESKVKTSVIVGRNDPCTCGSGKKYKKCCGA</sequence>
<evidence type="ECO:0000313" key="2">
    <source>
        <dbReference type="Proteomes" id="UP001519287"/>
    </source>
</evidence>
<dbReference type="Pfam" id="PF02810">
    <property type="entry name" value="SEC-C"/>
    <property type="match status" value="1"/>
</dbReference>
<organism evidence="1 2">
    <name type="scientific">Paenibacillus eucommiae</name>
    <dbReference type="NCBI Taxonomy" id="1355755"/>
    <lineage>
        <taxon>Bacteria</taxon>
        <taxon>Bacillati</taxon>
        <taxon>Bacillota</taxon>
        <taxon>Bacilli</taxon>
        <taxon>Bacillales</taxon>
        <taxon>Paenibacillaceae</taxon>
        <taxon>Paenibacillus</taxon>
    </lineage>
</organism>
<name>A0ABS4J3C6_9BACL</name>
<proteinExistence type="predicted"/>
<dbReference type="EMBL" id="JAGGLB010000024">
    <property type="protein sequence ID" value="MBP1994305.1"/>
    <property type="molecule type" value="Genomic_DNA"/>
</dbReference>
<dbReference type="SUPFAM" id="SSF103642">
    <property type="entry name" value="Sec-C motif"/>
    <property type="match status" value="1"/>
</dbReference>
<evidence type="ECO:0000313" key="1">
    <source>
        <dbReference type="EMBL" id="MBP1994305.1"/>
    </source>
</evidence>
<dbReference type="Gene3D" id="3.10.450.50">
    <property type="match status" value="1"/>
</dbReference>
<gene>
    <name evidence="1" type="ORF">J2Z66_005941</name>
</gene>
<comment type="caution">
    <text evidence="1">The sequence shown here is derived from an EMBL/GenBank/DDBJ whole genome shotgun (WGS) entry which is preliminary data.</text>
</comment>
<accession>A0ABS4J3C6</accession>
<dbReference type="PANTHER" id="PTHR33747">
    <property type="entry name" value="UPF0225 PROTEIN SCO1677"/>
    <property type="match status" value="1"/>
</dbReference>